<sequence>MAVVIPGLKMVIESESYMDAMHAVLTNKGWMTMPKYRLAGMTAAAFRFTVNRRLTPESPTAYNWVAENFLAADFIGVTAGSDAGFRFDAVFPLYREHAIAQIKRAIDSGIGAIVWKDRFVVAAGYDDERQSLFISNGVSEELEELPYGSFGMNASPYWYYQVLGNRIELDPMEIYRESLMQAIHKWETHDPMLPEADYACGRSAYDAIINALRNRNYDRDGMRTVTRAYAAAKRDIRRYMETLELCWPQLKRAASHYASVELSFREAARLAALDNELTEEANRKLIRLFAIAAQSEQSAIDVIKSFMRETIHIRKHDIALR</sequence>
<keyword evidence="2" id="KW-1185">Reference proteome</keyword>
<dbReference type="AlphaFoldDB" id="A0A3A1VHG2"/>
<evidence type="ECO:0000313" key="1">
    <source>
        <dbReference type="EMBL" id="RIX60359.1"/>
    </source>
</evidence>
<organism evidence="1 2">
    <name type="scientific">Paenibacillus nanensis</name>
    <dbReference type="NCBI Taxonomy" id="393251"/>
    <lineage>
        <taxon>Bacteria</taxon>
        <taxon>Bacillati</taxon>
        <taxon>Bacillota</taxon>
        <taxon>Bacilli</taxon>
        <taxon>Bacillales</taxon>
        <taxon>Paenibacillaceae</taxon>
        <taxon>Paenibacillus</taxon>
    </lineage>
</organism>
<reference evidence="1 2" key="1">
    <citation type="submission" date="2018-09" db="EMBL/GenBank/DDBJ databases">
        <title>Paenibacillus aracenensis nov. sp. isolated from a cave in southern Spain.</title>
        <authorList>
            <person name="Jurado V."/>
            <person name="Gutierrez-Patricio S."/>
            <person name="Gonzalez-Pimentel J.L."/>
            <person name="Miller A.Z."/>
            <person name="Laiz L."/>
            <person name="Saiz-Jimenez C."/>
        </authorList>
    </citation>
    <scope>NUCLEOTIDE SEQUENCE [LARGE SCALE GENOMIC DNA]</scope>
    <source>
        <strain evidence="1 2">DSM 22867</strain>
    </source>
</reference>
<dbReference type="Proteomes" id="UP000266482">
    <property type="component" value="Unassembled WGS sequence"/>
</dbReference>
<gene>
    <name evidence="1" type="ORF">D3P08_01985</name>
</gene>
<evidence type="ECO:0000313" key="2">
    <source>
        <dbReference type="Proteomes" id="UP000266482"/>
    </source>
</evidence>
<dbReference type="RefSeq" id="WP_119597734.1">
    <property type="nucleotide sequence ID" value="NZ_QXQA01000001.1"/>
</dbReference>
<dbReference type="OrthoDB" id="2960956at2"/>
<accession>A0A3A1VHG2</accession>
<comment type="caution">
    <text evidence="1">The sequence shown here is derived from an EMBL/GenBank/DDBJ whole genome shotgun (WGS) entry which is preliminary data.</text>
</comment>
<evidence type="ECO:0008006" key="3">
    <source>
        <dbReference type="Google" id="ProtNLM"/>
    </source>
</evidence>
<dbReference type="EMBL" id="QXQA01000001">
    <property type="protein sequence ID" value="RIX60359.1"/>
    <property type="molecule type" value="Genomic_DNA"/>
</dbReference>
<name>A0A3A1VHG2_9BACL</name>
<proteinExistence type="predicted"/>
<protein>
    <recommendedName>
        <fullName evidence="3">DUF4872 domain-containing protein</fullName>
    </recommendedName>
</protein>